<evidence type="ECO:0000256" key="11">
    <source>
        <dbReference type="ARBA" id="ARBA00023152"/>
    </source>
</evidence>
<keyword evidence="12 14" id="KW-0670">Pyruvate</keyword>
<comment type="caution">
    <text evidence="14">The sequence shown here is derived from an EMBL/GenBank/DDBJ whole genome shotgun (WGS) entry which is preliminary data.</text>
</comment>
<dbReference type="InterPro" id="IPR015813">
    <property type="entry name" value="Pyrv/PenolPyrv_kinase-like_dom"/>
</dbReference>
<dbReference type="SUPFAM" id="SSF50800">
    <property type="entry name" value="PK beta-barrel domain-like"/>
    <property type="match status" value="1"/>
</dbReference>
<comment type="cofactor">
    <cofactor evidence="1">
        <name>K(+)</name>
        <dbReference type="ChEBI" id="CHEBI:29103"/>
    </cofactor>
</comment>
<dbReference type="GO" id="GO:0000287">
    <property type="term" value="F:magnesium ion binding"/>
    <property type="evidence" value="ECO:0007669"/>
    <property type="project" value="InterPro"/>
</dbReference>
<evidence type="ECO:0000256" key="8">
    <source>
        <dbReference type="ARBA" id="ARBA00022777"/>
    </source>
</evidence>
<sequence length="612" mass="66019">MVSTSTRQERAAELLDRVLALADVVVRARRAAVPQLERVNPRHRRSALNLVDYVAVRSQDVRDLQRDLSGLGVSSLGRMEAGVMSHLDAVLETLRVLAGRAAEDVEVPGAGPEPDGPGLPGAEILRRNTAALLGPGRDGRSTRIMVTFPSEAAGDPRLVEDMVRAGMDVARINCAHDGPEQWAAMLEHVRAAEQALGREVRVAMDLAGPKLRTGPIEPGPQVEKIKPVRDSSGRVTTPARLWLGEADPGIDDDAPAVPVADAAWTAARTPGERLRLKDARGSGRTLRVLEATGPGVLVECSKTVYFATGLAVGAEDGTEGVLGELPAVEQSLRVRAGDTVVLTRDLTPAPVRAEGPYRIGCSLPEVFTDAREGQPAWIDDGKIRCRITAVGPDEITLEVLQAGPDGTKLKAGKGINLPETDLRVSALTDEDRSHLPFVAEHADIVNMSFVRSREDVADLLRELERIGNTALDVTLKIETVGGFESLPPMLLEAMRWQDVGVMIARGDLAVETGFERMAEVQEEILWLCEAGHVPVVWATQVLESLAKKGLPSRAEVTDAAMGQRAECVMLNKGPFVVDAIEALDDILVRMEGHTRKKSDMLRRLNAWAPLVE</sequence>
<keyword evidence="8 14" id="KW-0418">Kinase</keyword>
<dbReference type="Gene3D" id="2.40.33.10">
    <property type="entry name" value="PK beta-barrel domain-like"/>
    <property type="match status" value="1"/>
</dbReference>
<dbReference type="Pfam" id="PF00224">
    <property type="entry name" value="PK"/>
    <property type="match status" value="2"/>
</dbReference>
<evidence type="ECO:0000256" key="1">
    <source>
        <dbReference type="ARBA" id="ARBA00001958"/>
    </source>
</evidence>
<dbReference type="AlphaFoldDB" id="A0A0W8IJD8"/>
<dbReference type="InterPro" id="IPR011037">
    <property type="entry name" value="Pyrv_Knase-like_insert_dom_sf"/>
</dbReference>
<dbReference type="STRING" id="136273.GY22_12335"/>
<dbReference type="NCBIfam" id="NF011314">
    <property type="entry name" value="PRK14725.1"/>
    <property type="match status" value="1"/>
</dbReference>
<keyword evidence="7" id="KW-0547">Nucleotide-binding</keyword>
<dbReference type="PANTHER" id="PTHR11817">
    <property type="entry name" value="PYRUVATE KINASE"/>
    <property type="match status" value="1"/>
</dbReference>
<dbReference type="EC" id="2.7.1.40" evidence="4"/>
<dbReference type="InterPro" id="IPR001697">
    <property type="entry name" value="Pyr_Knase"/>
</dbReference>
<evidence type="ECO:0000256" key="9">
    <source>
        <dbReference type="ARBA" id="ARBA00022840"/>
    </source>
</evidence>
<evidence type="ECO:0000256" key="6">
    <source>
        <dbReference type="ARBA" id="ARBA00022723"/>
    </source>
</evidence>
<evidence type="ECO:0000313" key="14">
    <source>
        <dbReference type="EMBL" id="KUG60175.1"/>
    </source>
</evidence>
<reference evidence="15" key="1">
    <citation type="submission" date="2015-12" db="EMBL/GenBank/DDBJ databases">
        <authorList>
            <person name="Nair G.R."/>
            <person name="Kaur G."/>
            <person name="Mayilraj S."/>
        </authorList>
    </citation>
    <scope>NUCLEOTIDE SEQUENCE [LARGE SCALE GENOMIC DNA]</scope>
    <source>
        <strain evidence="15">CD08_4</strain>
    </source>
</reference>
<dbReference type="InterPro" id="IPR040442">
    <property type="entry name" value="Pyrv_kinase-like_dom_sf"/>
</dbReference>
<evidence type="ECO:0000256" key="3">
    <source>
        <dbReference type="ARBA" id="ARBA00008663"/>
    </source>
</evidence>
<evidence type="ECO:0000259" key="13">
    <source>
        <dbReference type="Pfam" id="PF00224"/>
    </source>
</evidence>
<proteinExistence type="inferred from homology"/>
<evidence type="ECO:0000256" key="2">
    <source>
        <dbReference type="ARBA" id="ARBA00004997"/>
    </source>
</evidence>
<dbReference type="Proteomes" id="UP000053512">
    <property type="component" value="Unassembled WGS sequence"/>
</dbReference>
<evidence type="ECO:0000256" key="7">
    <source>
        <dbReference type="ARBA" id="ARBA00022741"/>
    </source>
</evidence>
<comment type="similarity">
    <text evidence="3">Belongs to the pyruvate kinase family.</text>
</comment>
<feature type="domain" description="Pyruvate kinase barrel" evidence="13">
    <location>
        <begin position="140"/>
        <end position="224"/>
    </location>
</feature>
<evidence type="ECO:0000313" key="15">
    <source>
        <dbReference type="Proteomes" id="UP000053512"/>
    </source>
</evidence>
<name>A0A0W8IJD8_KOCRO</name>
<evidence type="ECO:0000256" key="12">
    <source>
        <dbReference type="ARBA" id="ARBA00023317"/>
    </source>
</evidence>
<feature type="domain" description="Pyruvate kinase barrel" evidence="13">
    <location>
        <begin position="330"/>
        <end position="571"/>
    </location>
</feature>
<dbReference type="InterPro" id="IPR015806">
    <property type="entry name" value="Pyrv_Knase_insert_dom_sf"/>
</dbReference>
<keyword evidence="10" id="KW-0460">Magnesium</keyword>
<dbReference type="SUPFAM" id="SSF51621">
    <property type="entry name" value="Phosphoenolpyruvate/pyruvate domain"/>
    <property type="match status" value="1"/>
</dbReference>
<dbReference type="OrthoDB" id="9812123at2"/>
<dbReference type="GO" id="GO:0030955">
    <property type="term" value="F:potassium ion binding"/>
    <property type="evidence" value="ECO:0007669"/>
    <property type="project" value="InterPro"/>
</dbReference>
<dbReference type="GO" id="GO:0005524">
    <property type="term" value="F:ATP binding"/>
    <property type="evidence" value="ECO:0007669"/>
    <property type="project" value="UniProtKB-KW"/>
</dbReference>
<keyword evidence="6" id="KW-0479">Metal-binding</keyword>
<dbReference type="UniPathway" id="UPA00109">
    <property type="reaction ID" value="UER00188"/>
</dbReference>
<comment type="pathway">
    <text evidence="2">Carbohydrate degradation; glycolysis; pyruvate from D-glyceraldehyde 3-phosphate: step 5/5.</text>
</comment>
<dbReference type="GO" id="GO:0016301">
    <property type="term" value="F:kinase activity"/>
    <property type="evidence" value="ECO:0007669"/>
    <property type="project" value="UniProtKB-KW"/>
</dbReference>
<protein>
    <recommendedName>
        <fullName evidence="4">pyruvate kinase</fullName>
        <ecNumber evidence="4">2.7.1.40</ecNumber>
    </recommendedName>
</protein>
<gene>
    <name evidence="14" type="ORF">AVL61_09320</name>
</gene>
<dbReference type="Gene3D" id="3.20.20.60">
    <property type="entry name" value="Phosphoenolpyruvate-binding domains"/>
    <property type="match status" value="1"/>
</dbReference>
<evidence type="ECO:0000256" key="10">
    <source>
        <dbReference type="ARBA" id="ARBA00022842"/>
    </source>
</evidence>
<keyword evidence="9" id="KW-0067">ATP-binding</keyword>
<dbReference type="EMBL" id="LQBK01000011">
    <property type="protein sequence ID" value="KUG60175.1"/>
    <property type="molecule type" value="Genomic_DNA"/>
</dbReference>
<accession>A0A0W8IJD8</accession>
<dbReference type="GO" id="GO:0004743">
    <property type="term" value="F:pyruvate kinase activity"/>
    <property type="evidence" value="ECO:0007669"/>
    <property type="project" value="UniProtKB-EC"/>
</dbReference>
<dbReference type="InterPro" id="IPR015793">
    <property type="entry name" value="Pyrv_Knase_brl"/>
</dbReference>
<dbReference type="eggNOG" id="COG0469">
    <property type="taxonomic scope" value="Bacteria"/>
</dbReference>
<keyword evidence="11" id="KW-0324">Glycolysis</keyword>
<keyword evidence="5" id="KW-0808">Transferase</keyword>
<evidence type="ECO:0000256" key="5">
    <source>
        <dbReference type="ARBA" id="ARBA00022679"/>
    </source>
</evidence>
<evidence type="ECO:0000256" key="4">
    <source>
        <dbReference type="ARBA" id="ARBA00012142"/>
    </source>
</evidence>
<organism evidence="14 15">
    <name type="scientific">Kocuria rosea subsp. polaris</name>
    <dbReference type="NCBI Taxonomy" id="136273"/>
    <lineage>
        <taxon>Bacteria</taxon>
        <taxon>Bacillati</taxon>
        <taxon>Actinomycetota</taxon>
        <taxon>Actinomycetes</taxon>
        <taxon>Micrococcales</taxon>
        <taxon>Micrococcaceae</taxon>
        <taxon>Kocuria</taxon>
    </lineage>
</organism>